<accession>A0A9J6DVZ3</accession>
<gene>
    <name evidence="1" type="ORF">HPB51_020387</name>
</gene>
<dbReference type="VEuPathDB" id="VectorBase:LOC119169136"/>
<proteinExistence type="predicted"/>
<protein>
    <submittedName>
        <fullName evidence="1">Uncharacterized protein</fullName>
    </submittedName>
</protein>
<name>A0A9J6DVZ3_RHIMP</name>
<reference evidence="1" key="2">
    <citation type="submission" date="2021-09" db="EMBL/GenBank/DDBJ databases">
        <authorList>
            <person name="Jia N."/>
            <person name="Wang J."/>
            <person name="Shi W."/>
            <person name="Du L."/>
            <person name="Sun Y."/>
            <person name="Zhan W."/>
            <person name="Jiang J."/>
            <person name="Wang Q."/>
            <person name="Zhang B."/>
            <person name="Ji P."/>
            <person name="Sakyi L.B."/>
            <person name="Cui X."/>
            <person name="Yuan T."/>
            <person name="Jiang B."/>
            <person name="Yang W."/>
            <person name="Lam T.T.-Y."/>
            <person name="Chang Q."/>
            <person name="Ding S."/>
            <person name="Wang X."/>
            <person name="Zhu J."/>
            <person name="Ruan X."/>
            <person name="Zhao L."/>
            <person name="Wei J."/>
            <person name="Que T."/>
            <person name="Du C."/>
            <person name="Cheng J."/>
            <person name="Dai P."/>
            <person name="Han X."/>
            <person name="Huang E."/>
            <person name="Gao Y."/>
            <person name="Liu J."/>
            <person name="Shao H."/>
            <person name="Ye R."/>
            <person name="Li L."/>
            <person name="Wei W."/>
            <person name="Wang X."/>
            <person name="Wang C."/>
            <person name="Huo Q."/>
            <person name="Li W."/>
            <person name="Guo W."/>
            <person name="Chen H."/>
            <person name="Chen S."/>
            <person name="Zhou L."/>
            <person name="Zhou L."/>
            <person name="Ni X."/>
            <person name="Tian J."/>
            <person name="Zhou Y."/>
            <person name="Sheng Y."/>
            <person name="Liu T."/>
            <person name="Pan Y."/>
            <person name="Xia L."/>
            <person name="Li J."/>
            <person name="Zhao F."/>
            <person name="Cao W."/>
        </authorList>
    </citation>
    <scope>NUCLEOTIDE SEQUENCE</scope>
    <source>
        <strain evidence="1">Rmic-2018</strain>
        <tissue evidence="1">Larvae</tissue>
    </source>
</reference>
<evidence type="ECO:0000313" key="2">
    <source>
        <dbReference type="Proteomes" id="UP000821866"/>
    </source>
</evidence>
<evidence type="ECO:0000313" key="1">
    <source>
        <dbReference type="EMBL" id="KAH8026403.1"/>
    </source>
</evidence>
<dbReference type="AlphaFoldDB" id="A0A9J6DVZ3"/>
<sequence>MWEAKLALEDLEDQQQLIARAKRAVEARGFLDEGALPPQATFTQVVETGGDGDEKAMVAMGVLNTLDTLVTVLEEQRELVAMLEPTLLQLLVGQVLGQSLLEFYEEALSLLYSLSCRGPLSADMWKAFEALYLAFQKDAFDFFTGVSHFCCALCTE</sequence>
<dbReference type="EMBL" id="JABSTU010000007">
    <property type="protein sequence ID" value="KAH8026403.1"/>
    <property type="molecule type" value="Genomic_DNA"/>
</dbReference>
<dbReference type="InterPro" id="IPR011989">
    <property type="entry name" value="ARM-like"/>
</dbReference>
<dbReference type="Gene3D" id="1.25.10.10">
    <property type="entry name" value="Leucine-rich Repeat Variant"/>
    <property type="match status" value="1"/>
</dbReference>
<reference evidence="1" key="1">
    <citation type="journal article" date="2020" name="Cell">
        <title>Large-Scale Comparative Analyses of Tick Genomes Elucidate Their Genetic Diversity and Vector Capacities.</title>
        <authorList>
            <consortium name="Tick Genome and Microbiome Consortium (TIGMIC)"/>
            <person name="Jia N."/>
            <person name="Wang J."/>
            <person name="Shi W."/>
            <person name="Du L."/>
            <person name="Sun Y."/>
            <person name="Zhan W."/>
            <person name="Jiang J.F."/>
            <person name="Wang Q."/>
            <person name="Zhang B."/>
            <person name="Ji P."/>
            <person name="Bell-Sakyi L."/>
            <person name="Cui X.M."/>
            <person name="Yuan T.T."/>
            <person name="Jiang B.G."/>
            <person name="Yang W.F."/>
            <person name="Lam T.T."/>
            <person name="Chang Q.C."/>
            <person name="Ding S.J."/>
            <person name="Wang X.J."/>
            <person name="Zhu J.G."/>
            <person name="Ruan X.D."/>
            <person name="Zhao L."/>
            <person name="Wei J.T."/>
            <person name="Ye R.Z."/>
            <person name="Que T.C."/>
            <person name="Du C.H."/>
            <person name="Zhou Y.H."/>
            <person name="Cheng J.X."/>
            <person name="Dai P.F."/>
            <person name="Guo W.B."/>
            <person name="Han X.H."/>
            <person name="Huang E.J."/>
            <person name="Li L.F."/>
            <person name="Wei W."/>
            <person name="Gao Y.C."/>
            <person name="Liu J.Z."/>
            <person name="Shao H.Z."/>
            <person name="Wang X."/>
            <person name="Wang C.C."/>
            <person name="Yang T.C."/>
            <person name="Huo Q.B."/>
            <person name="Li W."/>
            <person name="Chen H.Y."/>
            <person name="Chen S.E."/>
            <person name="Zhou L.G."/>
            <person name="Ni X.B."/>
            <person name="Tian J.H."/>
            <person name="Sheng Y."/>
            <person name="Liu T."/>
            <person name="Pan Y.S."/>
            <person name="Xia L.Y."/>
            <person name="Li J."/>
            <person name="Zhao F."/>
            <person name="Cao W.C."/>
        </authorList>
    </citation>
    <scope>NUCLEOTIDE SEQUENCE</scope>
    <source>
        <strain evidence="1">Rmic-2018</strain>
    </source>
</reference>
<organism evidence="1 2">
    <name type="scientific">Rhipicephalus microplus</name>
    <name type="common">Cattle tick</name>
    <name type="synonym">Boophilus microplus</name>
    <dbReference type="NCBI Taxonomy" id="6941"/>
    <lineage>
        <taxon>Eukaryota</taxon>
        <taxon>Metazoa</taxon>
        <taxon>Ecdysozoa</taxon>
        <taxon>Arthropoda</taxon>
        <taxon>Chelicerata</taxon>
        <taxon>Arachnida</taxon>
        <taxon>Acari</taxon>
        <taxon>Parasitiformes</taxon>
        <taxon>Ixodida</taxon>
        <taxon>Ixodoidea</taxon>
        <taxon>Ixodidae</taxon>
        <taxon>Rhipicephalinae</taxon>
        <taxon>Rhipicephalus</taxon>
        <taxon>Boophilus</taxon>
    </lineage>
</organism>
<keyword evidence="2" id="KW-1185">Reference proteome</keyword>
<comment type="caution">
    <text evidence="1">The sequence shown here is derived from an EMBL/GenBank/DDBJ whole genome shotgun (WGS) entry which is preliminary data.</text>
</comment>
<dbReference type="Proteomes" id="UP000821866">
    <property type="component" value="Unassembled WGS sequence"/>
</dbReference>